<dbReference type="AlphaFoldDB" id="A0A3A9Y2G5"/>
<keyword evidence="1" id="KW-1133">Transmembrane helix</keyword>
<comment type="caution">
    <text evidence="2">The sequence shown here is derived from an EMBL/GenBank/DDBJ whole genome shotgun (WGS) entry which is preliminary data.</text>
</comment>
<feature type="transmembrane region" description="Helical" evidence="1">
    <location>
        <begin position="7"/>
        <end position="27"/>
    </location>
</feature>
<name>A0A3A9Y2G5_9ACTN</name>
<evidence type="ECO:0000313" key="3">
    <source>
        <dbReference type="Proteomes" id="UP000275865"/>
    </source>
</evidence>
<dbReference type="Proteomes" id="UP000275865">
    <property type="component" value="Unassembled WGS sequence"/>
</dbReference>
<evidence type="ECO:0000313" key="2">
    <source>
        <dbReference type="EMBL" id="RKN31588.1"/>
    </source>
</evidence>
<protein>
    <submittedName>
        <fullName evidence="2">Uncharacterized protein</fullName>
    </submittedName>
</protein>
<feature type="transmembrane region" description="Helical" evidence="1">
    <location>
        <begin position="103"/>
        <end position="125"/>
    </location>
</feature>
<organism evidence="2 3">
    <name type="scientific">Micromonospora musae</name>
    <dbReference type="NCBI Taxonomy" id="1894970"/>
    <lineage>
        <taxon>Bacteria</taxon>
        <taxon>Bacillati</taxon>
        <taxon>Actinomycetota</taxon>
        <taxon>Actinomycetes</taxon>
        <taxon>Micromonosporales</taxon>
        <taxon>Micromonosporaceae</taxon>
        <taxon>Micromonospora</taxon>
    </lineage>
</organism>
<dbReference type="EMBL" id="RAZT01000007">
    <property type="protein sequence ID" value="RKN31588.1"/>
    <property type="molecule type" value="Genomic_DNA"/>
</dbReference>
<keyword evidence="1" id="KW-0812">Transmembrane</keyword>
<reference evidence="2 3" key="1">
    <citation type="submission" date="2018-09" db="EMBL/GenBank/DDBJ databases">
        <title>Micromonospora sp. nov. MS1-9, isolated from a root of Musa sp.</title>
        <authorList>
            <person name="Kuncharoen N."/>
            <person name="Kudo T."/>
            <person name="Ohkuma M."/>
            <person name="Yuki M."/>
            <person name="Tanasupawat S."/>
        </authorList>
    </citation>
    <scope>NUCLEOTIDE SEQUENCE [LARGE SCALE GENOMIC DNA]</scope>
    <source>
        <strain evidence="2 3">MS1-9</strain>
    </source>
</reference>
<accession>A0A3A9Y2G5</accession>
<proteinExistence type="predicted"/>
<evidence type="ECO:0000256" key="1">
    <source>
        <dbReference type="SAM" id="Phobius"/>
    </source>
</evidence>
<sequence>MPRLVRTVLVAQLAVAVAFVVVAALYVGRMATAGVGPAEMLTGAYDPKDLVPYGLHAANPFFWLYAAVSLLYVVGAVLTLPMAVYAAAVAARDTDLLSRRVRTLLLVGAGVTTLLLIIRFTPVAADMHRWWLD</sequence>
<keyword evidence="1" id="KW-0472">Membrane</keyword>
<gene>
    <name evidence="2" type="ORF">D7044_14800</name>
</gene>
<feature type="transmembrane region" description="Helical" evidence="1">
    <location>
        <begin position="62"/>
        <end position="91"/>
    </location>
</feature>